<dbReference type="EMBL" id="OU015568">
    <property type="protein sequence ID" value="CAG5076531.1"/>
    <property type="molecule type" value="Genomic_DNA"/>
</dbReference>
<evidence type="ECO:0000256" key="9">
    <source>
        <dbReference type="ARBA" id="ARBA00026232"/>
    </source>
</evidence>
<keyword evidence="13" id="KW-0472">Membrane</keyword>
<evidence type="ECO:0000256" key="5">
    <source>
        <dbReference type="ARBA" id="ARBA00022824"/>
    </source>
</evidence>
<name>A0ABN7RG49_OIKDI</name>
<evidence type="ECO:0000256" key="6">
    <source>
        <dbReference type="ARBA" id="ARBA00023253"/>
    </source>
</evidence>
<accession>A0ABN7RG49</accession>
<gene>
    <name evidence="14" type="ORF">OKIOD_LOCUS41</name>
</gene>
<evidence type="ECO:0000256" key="13">
    <source>
        <dbReference type="SAM" id="Phobius"/>
    </source>
</evidence>
<evidence type="ECO:0000313" key="15">
    <source>
        <dbReference type="Proteomes" id="UP001158576"/>
    </source>
</evidence>
<evidence type="ECO:0000256" key="4">
    <source>
        <dbReference type="ARBA" id="ARBA00022679"/>
    </source>
</evidence>
<protein>
    <recommendedName>
        <fullName evidence="9">GDP-fucose protein O-fucosyltransferase 2</fullName>
        <ecNumber evidence="3">2.4.1.221</ecNumber>
    </recommendedName>
    <alternativeName>
        <fullName evidence="10">Peptide-O-fucosyltransferase 2</fullName>
    </alternativeName>
</protein>
<keyword evidence="4" id="KW-0808">Transferase</keyword>
<dbReference type="Pfam" id="PF10250">
    <property type="entry name" value="O-FucT"/>
    <property type="match status" value="1"/>
</dbReference>
<keyword evidence="13" id="KW-1133">Transmembrane helix</keyword>
<dbReference type="PANTHER" id="PTHR13398">
    <property type="entry name" value="GDP-FUCOSE PROTEIN O-FUCOSYLTRANSFERASE 2"/>
    <property type="match status" value="1"/>
</dbReference>
<keyword evidence="6" id="KW-0294">Fucose metabolism</keyword>
<comment type="pathway">
    <text evidence="2">Protein modification; protein glycosylation.</text>
</comment>
<dbReference type="InterPro" id="IPR045130">
    <property type="entry name" value="OFUT2-like"/>
</dbReference>
<comment type="similarity">
    <text evidence="8">Belongs to the glycosyltransferase 68 family.</text>
</comment>
<dbReference type="Gene3D" id="3.40.50.11340">
    <property type="match status" value="1"/>
</dbReference>
<evidence type="ECO:0000256" key="12">
    <source>
        <dbReference type="ARBA" id="ARBA00048647"/>
    </source>
</evidence>
<dbReference type="Proteomes" id="UP001158576">
    <property type="component" value="Chromosome PAR"/>
</dbReference>
<evidence type="ECO:0000256" key="10">
    <source>
        <dbReference type="ARBA" id="ARBA00033083"/>
    </source>
</evidence>
<evidence type="ECO:0000256" key="8">
    <source>
        <dbReference type="ARBA" id="ARBA00025803"/>
    </source>
</evidence>
<keyword evidence="7" id="KW-0119">Carbohydrate metabolism</keyword>
<dbReference type="InterPro" id="IPR019378">
    <property type="entry name" value="GDP-Fuc_O-FucTrfase"/>
</dbReference>
<dbReference type="Gene3D" id="3.40.50.11350">
    <property type="match status" value="1"/>
</dbReference>
<dbReference type="PANTHER" id="PTHR13398:SF0">
    <property type="entry name" value="GDP-FUCOSE PROTEIN O-FUCOSYLTRANSFERASE 2"/>
    <property type="match status" value="1"/>
</dbReference>
<evidence type="ECO:0000256" key="11">
    <source>
        <dbReference type="ARBA" id="ARBA00047273"/>
    </source>
</evidence>
<keyword evidence="15" id="KW-1185">Reference proteome</keyword>
<proteinExistence type="inferred from homology"/>
<comment type="catalytic activity">
    <reaction evidence="11">
        <text>L-threonyl-[protein] + GDP-beta-L-fucose = 3-O-(alpha-L-fucosyl)-L-threonyl-[protein] + GDP + H(+)</text>
        <dbReference type="Rhea" id="RHEA:70491"/>
        <dbReference type="Rhea" id="RHEA-COMP:11060"/>
        <dbReference type="Rhea" id="RHEA-COMP:17915"/>
        <dbReference type="ChEBI" id="CHEBI:15378"/>
        <dbReference type="ChEBI" id="CHEBI:30013"/>
        <dbReference type="ChEBI" id="CHEBI:57273"/>
        <dbReference type="ChEBI" id="CHEBI:58189"/>
        <dbReference type="ChEBI" id="CHEBI:189631"/>
        <dbReference type="EC" id="2.4.1.221"/>
    </reaction>
    <physiologicalReaction direction="left-to-right" evidence="11">
        <dbReference type="Rhea" id="RHEA:70492"/>
    </physiologicalReaction>
</comment>
<comment type="subcellular location">
    <subcellularLocation>
        <location evidence="1">Endoplasmic reticulum</location>
    </subcellularLocation>
</comment>
<dbReference type="EC" id="2.4.1.221" evidence="3"/>
<evidence type="ECO:0000256" key="7">
    <source>
        <dbReference type="ARBA" id="ARBA00023277"/>
    </source>
</evidence>
<reference evidence="14 15" key="1">
    <citation type="submission" date="2021-04" db="EMBL/GenBank/DDBJ databases">
        <authorList>
            <person name="Bliznina A."/>
        </authorList>
    </citation>
    <scope>NUCLEOTIDE SEQUENCE [LARGE SCALE GENOMIC DNA]</scope>
</reference>
<organism evidence="14 15">
    <name type="scientific">Oikopleura dioica</name>
    <name type="common">Tunicate</name>
    <dbReference type="NCBI Taxonomy" id="34765"/>
    <lineage>
        <taxon>Eukaryota</taxon>
        <taxon>Metazoa</taxon>
        <taxon>Chordata</taxon>
        <taxon>Tunicata</taxon>
        <taxon>Appendicularia</taxon>
        <taxon>Copelata</taxon>
        <taxon>Oikopleuridae</taxon>
        <taxon>Oikopleura</taxon>
    </lineage>
</organism>
<sequence length="510" mass="58496">MTVFRKLLLPILIVLFCFSFLFIFVENNQKLTFEFSSSIRLEKYFPSLPKTDENNPKAESAAEDLSKSNDLKNQINVERPVLSKLTGACALDREVQSDVGKTIEPKYKLDPTRFLAVAGSRGPNNQIVSIRDSIYLAVALNRTLIIPPWFKHDRGDPTSNGSTTAIVPFHQRMDMSKIKSLISVIEPEDAQQACGEDGFDIIYRLQTICQKENYPRVQAIEEYYNFTSSSSLNLTYYCQNWKKQQLAPFETFPPPDELKSYKAGNFLQVASLADARKKLSSDHKCPVASYPYKCTPIMRQWHKPEADDGELSKAIFEHTQRPEHLEIFVDSFVRKYSPDKKFLSIHWRYDEKDWKNEQCKAIQYKLICDNFDLLSDSKAIADFLGKHLDKIGGEEVFDFIYIATPPSEMELIHGVQREFENQGRLKIVTQMQLIDALAENYANCGEKYEDLRFEILSLAEMEISITASTYYLSYGSSWSFNVAIERSVMGRGETISNTEIFSDLKEGKKL</sequence>
<dbReference type="CDD" id="cd11296">
    <property type="entry name" value="O-FucT_like"/>
    <property type="match status" value="1"/>
</dbReference>
<evidence type="ECO:0000256" key="3">
    <source>
        <dbReference type="ARBA" id="ARBA00012196"/>
    </source>
</evidence>
<evidence type="ECO:0000256" key="2">
    <source>
        <dbReference type="ARBA" id="ARBA00004922"/>
    </source>
</evidence>
<keyword evidence="13" id="KW-0812">Transmembrane</keyword>
<feature type="transmembrane region" description="Helical" evidence="13">
    <location>
        <begin position="7"/>
        <end position="25"/>
    </location>
</feature>
<evidence type="ECO:0000256" key="1">
    <source>
        <dbReference type="ARBA" id="ARBA00004240"/>
    </source>
</evidence>
<keyword evidence="5" id="KW-0256">Endoplasmic reticulum</keyword>
<comment type="catalytic activity">
    <reaction evidence="12">
        <text>L-seryl-[protein] + GDP-beta-L-fucose = 3-O-(alpha-L-fucosyl)-L-seryl-[protein] + GDP + H(+)</text>
        <dbReference type="Rhea" id="RHEA:63644"/>
        <dbReference type="Rhea" id="RHEA-COMP:9863"/>
        <dbReference type="Rhea" id="RHEA-COMP:17914"/>
        <dbReference type="ChEBI" id="CHEBI:15378"/>
        <dbReference type="ChEBI" id="CHEBI:29999"/>
        <dbReference type="ChEBI" id="CHEBI:57273"/>
        <dbReference type="ChEBI" id="CHEBI:58189"/>
        <dbReference type="ChEBI" id="CHEBI:189632"/>
        <dbReference type="EC" id="2.4.1.221"/>
    </reaction>
    <physiologicalReaction direction="left-to-right" evidence="12">
        <dbReference type="Rhea" id="RHEA:63645"/>
    </physiologicalReaction>
</comment>
<evidence type="ECO:0000313" key="14">
    <source>
        <dbReference type="EMBL" id="CAG5076531.1"/>
    </source>
</evidence>